<comment type="caution">
    <text evidence="2">The sequence shown here is derived from an EMBL/GenBank/DDBJ whole genome shotgun (WGS) entry which is preliminary data.</text>
</comment>
<accession>A0ABS8ZKF4</accession>
<keyword evidence="1" id="KW-0812">Transmembrane</keyword>
<feature type="transmembrane region" description="Helical" evidence="1">
    <location>
        <begin position="39"/>
        <end position="60"/>
    </location>
</feature>
<dbReference type="RefSeq" id="WP_233729804.1">
    <property type="nucleotide sequence ID" value="NZ_JAJVCN010000003.1"/>
</dbReference>
<proteinExistence type="predicted"/>
<name>A0ABS8ZKF4_9PSEU</name>
<protein>
    <submittedName>
        <fullName evidence="2">Uncharacterized protein</fullName>
    </submittedName>
</protein>
<evidence type="ECO:0000313" key="3">
    <source>
        <dbReference type="Proteomes" id="UP001521150"/>
    </source>
</evidence>
<gene>
    <name evidence="2" type="ORF">LWC34_36560</name>
</gene>
<evidence type="ECO:0000256" key="1">
    <source>
        <dbReference type="SAM" id="Phobius"/>
    </source>
</evidence>
<keyword evidence="1" id="KW-1133">Transmembrane helix</keyword>
<organism evidence="2 3">
    <name type="scientific">Kibdelosporangium philippinense</name>
    <dbReference type="NCBI Taxonomy" id="211113"/>
    <lineage>
        <taxon>Bacteria</taxon>
        <taxon>Bacillati</taxon>
        <taxon>Actinomycetota</taxon>
        <taxon>Actinomycetes</taxon>
        <taxon>Pseudonocardiales</taxon>
        <taxon>Pseudonocardiaceae</taxon>
        <taxon>Kibdelosporangium</taxon>
    </lineage>
</organism>
<evidence type="ECO:0000313" key="2">
    <source>
        <dbReference type="EMBL" id="MCE7008288.1"/>
    </source>
</evidence>
<reference evidence="2 3" key="1">
    <citation type="submission" date="2021-12" db="EMBL/GenBank/DDBJ databases">
        <title>Genome sequence of Kibdelosporangium philippinense ATCC 49844.</title>
        <authorList>
            <person name="Fedorov E.A."/>
            <person name="Omeragic M."/>
            <person name="Shalygina K.F."/>
            <person name="Maclea K.S."/>
        </authorList>
    </citation>
    <scope>NUCLEOTIDE SEQUENCE [LARGE SCALE GENOMIC DNA]</scope>
    <source>
        <strain evidence="2 3">ATCC 49844</strain>
    </source>
</reference>
<dbReference type="Proteomes" id="UP001521150">
    <property type="component" value="Unassembled WGS sequence"/>
</dbReference>
<dbReference type="EMBL" id="JAJVCN010000003">
    <property type="protein sequence ID" value="MCE7008288.1"/>
    <property type="molecule type" value="Genomic_DNA"/>
</dbReference>
<feature type="transmembrane region" description="Helical" evidence="1">
    <location>
        <begin position="12"/>
        <end position="32"/>
    </location>
</feature>
<sequence length="61" mass="6162">MHVNWTALGSVFLVSVVVTLLVSVLFAVGIVAQGRGKPVLAIGSFAICGVVTLLGIAVILA</sequence>
<keyword evidence="1" id="KW-0472">Membrane</keyword>
<keyword evidence="3" id="KW-1185">Reference proteome</keyword>